<organism evidence="5 6">
    <name type="scientific">Thalassotalea eurytherma</name>
    <dbReference type="NCBI Taxonomy" id="1144278"/>
    <lineage>
        <taxon>Bacteria</taxon>
        <taxon>Pseudomonadati</taxon>
        <taxon>Pseudomonadota</taxon>
        <taxon>Gammaproteobacteria</taxon>
        <taxon>Alteromonadales</taxon>
        <taxon>Colwelliaceae</taxon>
        <taxon>Thalassotalea</taxon>
    </lineage>
</organism>
<name>A0ABQ6H4Z4_9GAMM</name>
<evidence type="ECO:0000259" key="4">
    <source>
        <dbReference type="SMART" id="SM00702"/>
    </source>
</evidence>
<dbReference type="PANTHER" id="PTHR12117">
    <property type="entry name" value="HISTONE ACETYLTRANSFERASE COMPLEX"/>
    <property type="match status" value="1"/>
</dbReference>
<sequence length="229" mass="25850">MNINLTSFDLAKLTEHFNEHGYVRVDNFLSVDDADALADFYKNSCKFTNAFFTDNHNREATDEQIGALSLEKKRGLYQAIQQNAAKGIGFLYGRKKVEVTDTDLPGQLLKAMNEEAVVNFISQLTTKPELKYADGQATRYRVGDFLTRHIDNLAGETRQIAYVVGLTNLWHPDWGGLLQFFEPNGEPTNSLAPTFNSLTLFDVNKVHSVTSVAPFAPQNRYSLTGWYRK</sequence>
<dbReference type="Pfam" id="PF13661">
    <property type="entry name" value="2OG-FeII_Oxy_4"/>
    <property type="match status" value="1"/>
</dbReference>
<keyword evidence="2" id="KW-0223">Dioxygenase</keyword>
<evidence type="ECO:0000256" key="2">
    <source>
        <dbReference type="ARBA" id="ARBA00022964"/>
    </source>
</evidence>
<reference evidence="5 6" key="1">
    <citation type="submission" date="2023-03" db="EMBL/GenBank/DDBJ databases">
        <title>Draft genome sequence of Thalassotalea eurytherma JCM 18482T.</title>
        <authorList>
            <person name="Sawabe T."/>
        </authorList>
    </citation>
    <scope>NUCLEOTIDE SEQUENCE [LARGE SCALE GENOMIC DNA]</scope>
    <source>
        <strain evidence="5 6">JCM 18482</strain>
    </source>
</reference>
<dbReference type="InterPro" id="IPR051842">
    <property type="entry name" value="uS12_prolyl_hydroxylase"/>
</dbReference>
<evidence type="ECO:0000256" key="1">
    <source>
        <dbReference type="ARBA" id="ARBA00001961"/>
    </source>
</evidence>
<dbReference type="EMBL" id="BSSU01000013">
    <property type="protein sequence ID" value="GLX83228.1"/>
    <property type="molecule type" value="Genomic_DNA"/>
</dbReference>
<accession>A0ABQ6H4Z4</accession>
<dbReference type="Gene3D" id="2.60.120.620">
    <property type="entry name" value="q2cbj1_9rhob like domain"/>
    <property type="match status" value="1"/>
</dbReference>
<dbReference type="InterPro" id="IPR006620">
    <property type="entry name" value="Pro_4_hyd_alph"/>
</dbReference>
<evidence type="ECO:0000313" key="5">
    <source>
        <dbReference type="EMBL" id="GLX83228.1"/>
    </source>
</evidence>
<dbReference type="Proteomes" id="UP001157133">
    <property type="component" value="Unassembled WGS sequence"/>
</dbReference>
<keyword evidence="3" id="KW-0560">Oxidoreductase</keyword>
<evidence type="ECO:0000313" key="6">
    <source>
        <dbReference type="Proteomes" id="UP001157133"/>
    </source>
</evidence>
<proteinExistence type="predicted"/>
<dbReference type="InterPro" id="IPR039558">
    <property type="entry name" value="TPA1/OFD1_N"/>
</dbReference>
<comment type="cofactor">
    <cofactor evidence="1">
        <name>L-ascorbate</name>
        <dbReference type="ChEBI" id="CHEBI:38290"/>
    </cofactor>
</comment>
<dbReference type="SMART" id="SM00702">
    <property type="entry name" value="P4Hc"/>
    <property type="match status" value="1"/>
</dbReference>
<dbReference type="PANTHER" id="PTHR12117:SF0">
    <property type="entry name" value="PROLYL 3-HYDROXYLASE OGFOD1"/>
    <property type="match status" value="1"/>
</dbReference>
<gene>
    <name evidence="5" type="ORF">theurythT_26800</name>
</gene>
<dbReference type="RefSeq" id="WP_284208631.1">
    <property type="nucleotide sequence ID" value="NZ_BSSU01000013.1"/>
</dbReference>
<protein>
    <submittedName>
        <fullName evidence="5">2OG-Fe(II) oxygenase</fullName>
    </submittedName>
</protein>
<feature type="domain" description="Prolyl 4-hydroxylase alpha subunit" evidence="4">
    <location>
        <begin position="20"/>
        <end position="228"/>
    </location>
</feature>
<comment type="caution">
    <text evidence="5">The sequence shown here is derived from an EMBL/GenBank/DDBJ whole genome shotgun (WGS) entry which is preliminary data.</text>
</comment>
<keyword evidence="6" id="KW-1185">Reference proteome</keyword>
<evidence type="ECO:0000256" key="3">
    <source>
        <dbReference type="ARBA" id="ARBA00023002"/>
    </source>
</evidence>